<sequence>MTKKKKTNKYIKNVSTANKARSLIKNLKKARRGESKNHSDNQARNSNLLDVIKKSDGLITGTNKVLRLLEKNKLTAVFIFKDKASNIVKDSLCKLCKQAGVSFFWLEDKDKHLLGPNFPKSITYGIKKEHFSSLENLRSLLLELSAKKNKNDNDDINVDGDNKALSFIDISFIEMKFASTEKTMNQEVLNASTFYHTHKGHVSKKFNSNETGFLSLSKFSTDEKETDFLDYDSVACSGFLSIK</sequence>
<dbReference type="AlphaFoldDB" id="A0AAV1ZE38"/>
<evidence type="ECO:0000313" key="2">
    <source>
        <dbReference type="EMBL" id="CAL1269291.1"/>
    </source>
</evidence>
<protein>
    <recommendedName>
        <fullName evidence="1">Ribosomal protein eL8/eL30/eS12/Gadd45 domain-containing protein</fullName>
    </recommendedName>
</protein>
<dbReference type="Proteomes" id="UP001497382">
    <property type="component" value="Unassembled WGS sequence"/>
</dbReference>
<name>A0AAV1ZE38_9ARAC</name>
<keyword evidence="3" id="KW-1185">Reference proteome</keyword>
<evidence type="ECO:0000313" key="3">
    <source>
        <dbReference type="Proteomes" id="UP001497382"/>
    </source>
</evidence>
<gene>
    <name evidence="2" type="ORF">LARSCL_LOCUS4658</name>
</gene>
<comment type="caution">
    <text evidence="2">The sequence shown here is derived from an EMBL/GenBank/DDBJ whole genome shotgun (WGS) entry which is preliminary data.</text>
</comment>
<dbReference type="InterPro" id="IPR029064">
    <property type="entry name" value="Ribosomal_eL30-like_sf"/>
</dbReference>
<organism evidence="2 3">
    <name type="scientific">Larinioides sclopetarius</name>
    <dbReference type="NCBI Taxonomy" id="280406"/>
    <lineage>
        <taxon>Eukaryota</taxon>
        <taxon>Metazoa</taxon>
        <taxon>Ecdysozoa</taxon>
        <taxon>Arthropoda</taxon>
        <taxon>Chelicerata</taxon>
        <taxon>Arachnida</taxon>
        <taxon>Araneae</taxon>
        <taxon>Araneomorphae</taxon>
        <taxon>Entelegynae</taxon>
        <taxon>Araneoidea</taxon>
        <taxon>Araneidae</taxon>
        <taxon>Larinioides</taxon>
    </lineage>
</organism>
<dbReference type="Pfam" id="PF01248">
    <property type="entry name" value="Ribosomal_L7Ae"/>
    <property type="match status" value="1"/>
</dbReference>
<proteinExistence type="predicted"/>
<dbReference type="Gene3D" id="3.30.1330.30">
    <property type="match status" value="1"/>
</dbReference>
<evidence type="ECO:0000259" key="1">
    <source>
        <dbReference type="Pfam" id="PF01248"/>
    </source>
</evidence>
<dbReference type="EMBL" id="CAXIEN010000039">
    <property type="protein sequence ID" value="CAL1269291.1"/>
    <property type="molecule type" value="Genomic_DNA"/>
</dbReference>
<accession>A0AAV1ZE38</accession>
<reference evidence="2 3" key="1">
    <citation type="submission" date="2024-04" db="EMBL/GenBank/DDBJ databases">
        <authorList>
            <person name="Rising A."/>
            <person name="Reimegard J."/>
            <person name="Sonavane S."/>
            <person name="Akerstrom W."/>
            <person name="Nylinder S."/>
            <person name="Hedman E."/>
            <person name="Kallberg Y."/>
        </authorList>
    </citation>
    <scope>NUCLEOTIDE SEQUENCE [LARGE SCALE GENOMIC DNA]</scope>
</reference>
<dbReference type="InterPro" id="IPR004038">
    <property type="entry name" value="Ribosomal_eL8/eL30/eS12/Gad45"/>
</dbReference>
<feature type="domain" description="Ribosomal protein eL8/eL30/eS12/Gadd45" evidence="1">
    <location>
        <begin position="48"/>
        <end position="109"/>
    </location>
</feature>
<dbReference type="SUPFAM" id="SSF55315">
    <property type="entry name" value="L30e-like"/>
    <property type="match status" value="1"/>
</dbReference>